<protein>
    <submittedName>
        <fullName evidence="3">FecR family protein</fullName>
    </submittedName>
</protein>
<gene>
    <name evidence="3" type="ORF">SAMN05216370_3197</name>
</gene>
<dbReference type="Pfam" id="PF16220">
    <property type="entry name" value="DUF4880"/>
    <property type="match status" value="1"/>
</dbReference>
<accession>A0AB37ZB02</accession>
<reference evidence="3 4" key="1">
    <citation type="submission" date="2016-10" db="EMBL/GenBank/DDBJ databases">
        <authorList>
            <person name="Varghese N."/>
            <person name="Submissions S."/>
        </authorList>
    </citation>
    <scope>NUCLEOTIDE SEQUENCE [LARGE SCALE GENOMIC DNA]</scope>
    <source>
        <strain evidence="3 4">DSM 17833</strain>
    </source>
</reference>
<dbReference type="PANTHER" id="PTHR30273">
    <property type="entry name" value="PERIPLASMIC SIGNAL SENSOR AND SIGMA FACTOR ACTIVATOR FECR-RELATED"/>
    <property type="match status" value="1"/>
</dbReference>
<evidence type="ECO:0000313" key="3">
    <source>
        <dbReference type="EMBL" id="SCW75379.1"/>
    </source>
</evidence>
<comment type="caution">
    <text evidence="3">The sequence shown here is derived from an EMBL/GenBank/DDBJ whole genome shotgun (WGS) entry which is preliminary data.</text>
</comment>
<name>A0AB37ZB02_9PSED</name>
<dbReference type="InterPro" id="IPR006860">
    <property type="entry name" value="FecR"/>
</dbReference>
<dbReference type="GO" id="GO:0016989">
    <property type="term" value="F:sigma factor antagonist activity"/>
    <property type="evidence" value="ECO:0007669"/>
    <property type="project" value="TreeGrafter"/>
</dbReference>
<organism evidence="3 4">
    <name type="scientific">Pseudomonas peli</name>
    <dbReference type="NCBI Taxonomy" id="592361"/>
    <lineage>
        <taxon>Bacteria</taxon>
        <taxon>Pseudomonadati</taxon>
        <taxon>Pseudomonadota</taxon>
        <taxon>Gammaproteobacteria</taxon>
        <taxon>Pseudomonadales</taxon>
        <taxon>Pseudomonadaceae</taxon>
        <taxon>Pseudomonas</taxon>
    </lineage>
</organism>
<dbReference type="Pfam" id="PF04773">
    <property type="entry name" value="FecR"/>
    <property type="match status" value="1"/>
</dbReference>
<sequence>MNGQHSAVYPNTPARLLAEGQPISAAVADQAVEWLTLLMSGATSAQEQLAWQTWRAASPEHERAWRHIEAMTGRLKALPAKSAYQTLSPYARQTAQASRRTLLRSLFWGGLLAGSGLLASRTNTWQEQLAEHRTGTGEQRRVTLSDGTRVTLNTATALDLQFDAQTRLLHLRAGEIMVVTAAAQGLQPVDPRPLEVQTAQGRIRALGTRFSVRQDDGHTQVAVQESAVQLHPIRSDRVQVLLAGQRTGFSRTHIDPLRPLHEADLAWTRGQIIADDMPLGEFIAELDRYRPGMLRCDPHVAGLRLSGVFPVHDSDRILATLPSVLPVQVRTRSRYWVLIEKAV</sequence>
<dbReference type="InterPro" id="IPR012373">
    <property type="entry name" value="Ferrdict_sens_TM"/>
</dbReference>
<dbReference type="Gene3D" id="2.60.120.1440">
    <property type="match status" value="1"/>
</dbReference>
<dbReference type="PANTHER" id="PTHR30273:SF2">
    <property type="entry name" value="PROTEIN FECR"/>
    <property type="match status" value="1"/>
</dbReference>
<evidence type="ECO:0000259" key="2">
    <source>
        <dbReference type="Pfam" id="PF16220"/>
    </source>
</evidence>
<keyword evidence="4" id="KW-1185">Reference proteome</keyword>
<feature type="domain" description="FecR N-terminal" evidence="2">
    <location>
        <begin position="29"/>
        <end position="71"/>
    </location>
</feature>
<feature type="domain" description="FecR protein" evidence="1">
    <location>
        <begin position="131"/>
        <end position="229"/>
    </location>
</feature>
<dbReference type="Proteomes" id="UP000242418">
    <property type="component" value="Unassembled WGS sequence"/>
</dbReference>
<dbReference type="RefSeq" id="WP_090254284.1">
    <property type="nucleotide sequence ID" value="NZ_FMTL01000003.1"/>
</dbReference>
<dbReference type="InterPro" id="IPR032623">
    <property type="entry name" value="FecR_N"/>
</dbReference>
<dbReference type="EMBL" id="FMTL01000003">
    <property type="protein sequence ID" value="SCW75379.1"/>
    <property type="molecule type" value="Genomic_DNA"/>
</dbReference>
<evidence type="ECO:0000259" key="1">
    <source>
        <dbReference type="Pfam" id="PF04773"/>
    </source>
</evidence>
<dbReference type="PIRSF" id="PIRSF018266">
    <property type="entry name" value="FecR"/>
    <property type="match status" value="1"/>
</dbReference>
<dbReference type="AlphaFoldDB" id="A0AB37ZB02"/>
<evidence type="ECO:0000313" key="4">
    <source>
        <dbReference type="Proteomes" id="UP000242418"/>
    </source>
</evidence>
<proteinExistence type="predicted"/>